<dbReference type="RefSeq" id="WP_072856554.1">
    <property type="nucleotide sequence ID" value="NZ_FQUE01000002.1"/>
</dbReference>
<gene>
    <name evidence="1" type="ORF">SAMN05444339_102436</name>
</gene>
<name>A0A1M4XCN8_LOKAT</name>
<dbReference type="Proteomes" id="UP000183987">
    <property type="component" value="Unassembled WGS sequence"/>
</dbReference>
<keyword evidence="2" id="KW-1185">Reference proteome</keyword>
<protein>
    <submittedName>
        <fullName evidence="1">Uncharacterized protein</fullName>
    </submittedName>
</protein>
<proteinExistence type="predicted"/>
<dbReference type="EMBL" id="FQUE01000002">
    <property type="protein sequence ID" value="SHE91349.1"/>
    <property type="molecule type" value="Genomic_DNA"/>
</dbReference>
<accession>A0A1M4XCN8</accession>
<organism evidence="1 2">
    <name type="scientific">Loktanella atrilutea</name>
    <dbReference type="NCBI Taxonomy" id="366533"/>
    <lineage>
        <taxon>Bacteria</taxon>
        <taxon>Pseudomonadati</taxon>
        <taxon>Pseudomonadota</taxon>
        <taxon>Alphaproteobacteria</taxon>
        <taxon>Rhodobacterales</taxon>
        <taxon>Roseobacteraceae</taxon>
        <taxon>Loktanella</taxon>
    </lineage>
</organism>
<dbReference type="STRING" id="366533.SAMN05444339_102436"/>
<evidence type="ECO:0000313" key="2">
    <source>
        <dbReference type="Proteomes" id="UP000183987"/>
    </source>
</evidence>
<dbReference type="OrthoDB" id="7726846at2"/>
<evidence type="ECO:0000313" key="1">
    <source>
        <dbReference type="EMBL" id="SHE91349.1"/>
    </source>
</evidence>
<reference evidence="2" key="1">
    <citation type="submission" date="2016-11" db="EMBL/GenBank/DDBJ databases">
        <authorList>
            <person name="Varghese N."/>
            <person name="Submissions S."/>
        </authorList>
    </citation>
    <scope>NUCLEOTIDE SEQUENCE [LARGE SCALE GENOMIC DNA]</scope>
    <source>
        <strain evidence="2">DSM 29326</strain>
    </source>
</reference>
<dbReference type="AlphaFoldDB" id="A0A1M4XCN8"/>
<sequence>MQLLTQTTVGDFASFKSAFDAEAEKRMNAGLTLMQMWRDADDDAGAVLCLFDVNDRSKAEAWLNAETQTGSAMTGRFLKTA</sequence>